<organism evidence="2 3">
    <name type="scientific">Mycobacterium talmoniae</name>
    <dbReference type="NCBI Taxonomy" id="1858794"/>
    <lineage>
        <taxon>Bacteria</taxon>
        <taxon>Bacillati</taxon>
        <taxon>Actinomycetota</taxon>
        <taxon>Actinomycetes</taxon>
        <taxon>Mycobacteriales</taxon>
        <taxon>Mycobacteriaceae</taxon>
        <taxon>Mycobacterium</taxon>
    </lineage>
</organism>
<protein>
    <submittedName>
        <fullName evidence="2">Plasmid stabilization protein ParE</fullName>
    </submittedName>
</protein>
<dbReference type="EMBL" id="MLQM01000131">
    <property type="protein sequence ID" value="OHU99110.1"/>
    <property type="molecule type" value="Genomic_DNA"/>
</dbReference>
<proteinExistence type="predicted"/>
<keyword evidence="1" id="KW-1277">Toxin-antitoxin system</keyword>
<accession>A0A1S1NEP5</accession>
<evidence type="ECO:0000313" key="3">
    <source>
        <dbReference type="Proteomes" id="UP000179734"/>
    </source>
</evidence>
<comment type="caution">
    <text evidence="2">The sequence shown here is derived from an EMBL/GenBank/DDBJ whole genome shotgun (WGS) entry which is preliminary data.</text>
</comment>
<dbReference type="InterPro" id="IPR007712">
    <property type="entry name" value="RelE/ParE_toxin"/>
</dbReference>
<keyword evidence="3" id="KW-1185">Reference proteome</keyword>
<reference evidence="2 3" key="1">
    <citation type="submission" date="2016-10" db="EMBL/GenBank/DDBJ databases">
        <title>Genome sequence of Mycobacterium talmonii.</title>
        <authorList>
            <person name="Greninger A.L."/>
            <person name="Elliott B."/>
            <person name="Vasireddy S."/>
            <person name="Vasireddy R."/>
        </authorList>
    </citation>
    <scope>NUCLEOTIDE SEQUENCE [LARGE SCALE GENOMIC DNA]</scope>
    <source>
        <strain evidence="3">NE-TNMC-100812</strain>
    </source>
</reference>
<sequence>MSRLARGHPSETRRREIQRAIDRVVDNPMIGRACDEVHPGYRKHAVGVHALYYRIVSRDVIDVVRILHQRMDVDRHLD</sequence>
<dbReference type="AlphaFoldDB" id="A0A1S1NEP5"/>
<evidence type="ECO:0000313" key="2">
    <source>
        <dbReference type="EMBL" id="OHU99110.1"/>
    </source>
</evidence>
<dbReference type="Pfam" id="PF05016">
    <property type="entry name" value="ParE_toxin"/>
    <property type="match status" value="1"/>
</dbReference>
<gene>
    <name evidence="2" type="ORF">BKN37_19725</name>
</gene>
<dbReference type="Proteomes" id="UP000179734">
    <property type="component" value="Unassembled WGS sequence"/>
</dbReference>
<name>A0A1S1NEP5_9MYCO</name>
<dbReference type="Gene3D" id="3.30.2310.20">
    <property type="entry name" value="RelE-like"/>
    <property type="match status" value="1"/>
</dbReference>
<evidence type="ECO:0000256" key="1">
    <source>
        <dbReference type="ARBA" id="ARBA00022649"/>
    </source>
</evidence>
<dbReference type="InterPro" id="IPR035093">
    <property type="entry name" value="RelE/ParE_toxin_dom_sf"/>
</dbReference>